<dbReference type="RefSeq" id="WP_285368242.1">
    <property type="nucleotide sequence ID" value="NZ_JASSQD010000001.1"/>
</dbReference>
<protein>
    <submittedName>
        <fullName evidence="2">Universal stress protein</fullName>
    </submittedName>
</protein>
<name>A0ABT7HED4_9GAMM</name>
<sequence length="292" mass="31416">MTNGRTDDRQAQRHSRRGEGRIVVLLDGSPMSYAALRAAANIAAQTGAEVLGVFVEEMNLLRSAGFSFSREVGSASGISRTLDTARVERRLQRLADHARQALAKAMEGRGGHHALSITRGRVIEEVLALAGPEDLLVLGRVGWSSAPGARLGSTARGLVQRSPGRVLLWCEQNVPARDRIVVFLNDHPEANERALTAAAEASRRYRQAVTALLCPGSSVSQEQLSDFSRDLEVMGGGIRLRVLPACDPATIAQTVRQEHASHLVISRGCVLFQKPGADQLLVVLDLPVTVTP</sequence>
<dbReference type="Pfam" id="PF00582">
    <property type="entry name" value="Usp"/>
    <property type="match status" value="1"/>
</dbReference>
<evidence type="ECO:0000259" key="1">
    <source>
        <dbReference type="Pfam" id="PF00582"/>
    </source>
</evidence>
<keyword evidence="3" id="KW-1185">Reference proteome</keyword>
<evidence type="ECO:0000313" key="3">
    <source>
        <dbReference type="Proteomes" id="UP001223547"/>
    </source>
</evidence>
<organism evidence="2 3">
    <name type="scientific">Marinobacter albus</name>
    <dbReference type="NCBI Taxonomy" id="3030833"/>
    <lineage>
        <taxon>Bacteria</taxon>
        <taxon>Pseudomonadati</taxon>
        <taxon>Pseudomonadota</taxon>
        <taxon>Gammaproteobacteria</taxon>
        <taxon>Pseudomonadales</taxon>
        <taxon>Marinobacteraceae</taxon>
        <taxon>Marinobacter</taxon>
    </lineage>
</organism>
<proteinExistence type="predicted"/>
<dbReference type="Gene3D" id="3.40.50.12370">
    <property type="match status" value="1"/>
</dbReference>
<evidence type="ECO:0000313" key="2">
    <source>
        <dbReference type="EMBL" id="MDK9558215.1"/>
    </source>
</evidence>
<comment type="caution">
    <text evidence="2">The sequence shown here is derived from an EMBL/GenBank/DDBJ whole genome shotgun (WGS) entry which is preliminary data.</text>
</comment>
<gene>
    <name evidence="2" type="ORF">QQF73_11345</name>
</gene>
<reference evidence="2 3" key="1">
    <citation type="submission" date="2023-05" db="EMBL/GenBank/DDBJ databases">
        <title>Marinobacter albus sp. nov., a marine bacterium isolated from sand in a coastal intertidal zone of huludao.</title>
        <authorList>
            <person name="Deng T."/>
        </authorList>
    </citation>
    <scope>NUCLEOTIDE SEQUENCE [LARGE SCALE GENOMIC DNA]</scope>
    <source>
        <strain evidence="2 3">M216</strain>
    </source>
</reference>
<accession>A0ABT7HED4</accession>
<dbReference type="InterPro" id="IPR006016">
    <property type="entry name" value="UspA"/>
</dbReference>
<dbReference type="SUPFAM" id="SSF52402">
    <property type="entry name" value="Adenine nucleotide alpha hydrolases-like"/>
    <property type="match status" value="1"/>
</dbReference>
<dbReference type="EMBL" id="JASSQD010000001">
    <property type="protein sequence ID" value="MDK9558215.1"/>
    <property type="molecule type" value="Genomic_DNA"/>
</dbReference>
<feature type="domain" description="UspA" evidence="1">
    <location>
        <begin position="21"/>
        <end position="167"/>
    </location>
</feature>
<dbReference type="Proteomes" id="UP001223547">
    <property type="component" value="Unassembled WGS sequence"/>
</dbReference>